<dbReference type="Proteomes" id="UP000092154">
    <property type="component" value="Unassembled WGS sequence"/>
</dbReference>
<proteinExistence type="predicted"/>
<sequence>MIACASDVPGHYRHSSELSFAGFGPCTEARRGFEFHDNRPNFYPPPGAISCAQRGKHEFMFSIASILSYGQVINDGSMVPFDCGVAPFRSLRNRPSLDELSFSMSSIDDTLPSADNLVARTTHCHDEFSCLQVRSSEKNHLTSIPMMNGRKDGRPIYPASNASVGCVGCRKGRHTDHDL</sequence>
<accession>A0A1B7MV40</accession>
<dbReference type="OrthoDB" id="2688822at2759"/>
<dbReference type="AlphaFoldDB" id="A0A1B7MV40"/>
<evidence type="ECO:0000313" key="1">
    <source>
        <dbReference type="EMBL" id="OAX36494.1"/>
    </source>
</evidence>
<name>A0A1B7MV40_9AGAM</name>
<evidence type="ECO:0000313" key="2">
    <source>
        <dbReference type="Proteomes" id="UP000092154"/>
    </source>
</evidence>
<dbReference type="EMBL" id="KV448412">
    <property type="protein sequence ID" value="OAX36494.1"/>
    <property type="molecule type" value="Genomic_DNA"/>
</dbReference>
<gene>
    <name evidence="1" type="ORF">K503DRAFT_295848</name>
</gene>
<organism evidence="1 2">
    <name type="scientific">Rhizopogon vinicolor AM-OR11-026</name>
    <dbReference type="NCBI Taxonomy" id="1314800"/>
    <lineage>
        <taxon>Eukaryota</taxon>
        <taxon>Fungi</taxon>
        <taxon>Dikarya</taxon>
        <taxon>Basidiomycota</taxon>
        <taxon>Agaricomycotina</taxon>
        <taxon>Agaricomycetes</taxon>
        <taxon>Agaricomycetidae</taxon>
        <taxon>Boletales</taxon>
        <taxon>Suillineae</taxon>
        <taxon>Rhizopogonaceae</taxon>
        <taxon>Rhizopogon</taxon>
    </lineage>
</organism>
<dbReference type="STRING" id="1314800.A0A1B7MV40"/>
<dbReference type="InParanoid" id="A0A1B7MV40"/>
<reference evidence="1 2" key="1">
    <citation type="submission" date="2016-06" db="EMBL/GenBank/DDBJ databases">
        <title>Comparative genomics of the ectomycorrhizal sister species Rhizopogon vinicolor and Rhizopogon vesiculosus (Basidiomycota: Boletales) reveals a divergence of the mating type B locus.</title>
        <authorList>
            <consortium name="DOE Joint Genome Institute"/>
            <person name="Mujic A.B."/>
            <person name="Kuo A."/>
            <person name="Tritt A."/>
            <person name="Lipzen A."/>
            <person name="Chen C."/>
            <person name="Johnson J."/>
            <person name="Sharma A."/>
            <person name="Barry K."/>
            <person name="Grigoriev I.V."/>
            <person name="Spatafora J.W."/>
        </authorList>
    </citation>
    <scope>NUCLEOTIDE SEQUENCE [LARGE SCALE GENOMIC DNA]</scope>
    <source>
        <strain evidence="1 2">AM-OR11-026</strain>
    </source>
</reference>
<protein>
    <submittedName>
        <fullName evidence="1">Uncharacterized protein</fullName>
    </submittedName>
</protein>
<keyword evidence="2" id="KW-1185">Reference proteome</keyword>